<dbReference type="RefSeq" id="WP_184979782.1">
    <property type="nucleotide sequence ID" value="NZ_BAAALO010000027.1"/>
</dbReference>
<evidence type="ECO:0000259" key="2">
    <source>
        <dbReference type="PROSITE" id="PS50943"/>
    </source>
</evidence>
<dbReference type="PANTHER" id="PTHR23150">
    <property type="entry name" value="SULFATASE MODIFYING FACTOR 1, 2"/>
    <property type="match status" value="1"/>
</dbReference>
<dbReference type="AlphaFoldDB" id="A0A7X0ICC0"/>
<dbReference type="SUPFAM" id="SSF47413">
    <property type="entry name" value="lambda repressor-like DNA-binding domains"/>
    <property type="match status" value="1"/>
</dbReference>
<gene>
    <name evidence="3" type="ORF">BJ992_002028</name>
</gene>
<evidence type="ECO:0000313" key="3">
    <source>
        <dbReference type="EMBL" id="MBB6472597.1"/>
    </source>
</evidence>
<dbReference type="InterPro" id="IPR001387">
    <property type="entry name" value="Cro/C1-type_HTH"/>
</dbReference>
<dbReference type="CDD" id="cd00093">
    <property type="entry name" value="HTH_XRE"/>
    <property type="match status" value="1"/>
</dbReference>
<dbReference type="Gene3D" id="1.10.260.40">
    <property type="entry name" value="lambda repressor-like DNA-binding domains"/>
    <property type="match status" value="1"/>
</dbReference>
<dbReference type="GO" id="GO:0003677">
    <property type="term" value="F:DNA binding"/>
    <property type="evidence" value="ECO:0007669"/>
    <property type="project" value="InterPro"/>
</dbReference>
<evidence type="ECO:0000313" key="4">
    <source>
        <dbReference type="Proteomes" id="UP000555564"/>
    </source>
</evidence>
<keyword evidence="4" id="KW-1185">Reference proteome</keyword>
<dbReference type="InterPro" id="IPR016187">
    <property type="entry name" value="CTDL_fold"/>
</dbReference>
<evidence type="ECO:0000256" key="1">
    <source>
        <dbReference type="SAM" id="MobiDB-lite"/>
    </source>
</evidence>
<dbReference type="EMBL" id="JACHIU010000001">
    <property type="protein sequence ID" value="MBB6472597.1"/>
    <property type="molecule type" value="Genomic_DNA"/>
</dbReference>
<protein>
    <submittedName>
        <fullName evidence="3">Formylglycine-generating enzyme required for sulfatase activity</fullName>
    </submittedName>
</protein>
<proteinExistence type="predicted"/>
<dbReference type="PANTHER" id="PTHR23150:SF19">
    <property type="entry name" value="FORMYLGLYCINE-GENERATING ENZYME"/>
    <property type="match status" value="1"/>
</dbReference>
<dbReference type="Proteomes" id="UP000555564">
    <property type="component" value="Unassembled WGS sequence"/>
</dbReference>
<dbReference type="InterPro" id="IPR051043">
    <property type="entry name" value="Sulfatase_Mod_Factor_Kinase"/>
</dbReference>
<dbReference type="Gene3D" id="3.90.1580.10">
    <property type="entry name" value="paralog of FGE (formylglycine-generating enzyme)"/>
    <property type="match status" value="1"/>
</dbReference>
<sequence length="349" mass="37229">MPPTIQIWSGREVRALREAKRMSIRAFAAHLGVSERMVSKWEAAGTGIHPRPVNQAALDSSLAASTSDEHARFAGLVTPATLTRAGLVPAGPARADLVIPAVPARAGLATPAVPARADPSAGPSPVTTGHPQVRHPIDGKLMTLVDAGVFLCGPAAEPVHLAAFYIDIFPTTNADYARFIAATGHRRPPHWATDSGPPRDLSTHPVVYVTWHDAAAYAEWAAKALPTAPQWEKAARGVRGDVYPWGNQLTPAKCNVRDSGPGTTTPVDRYHSGVSPFGVYDMCGNTWEWLATCSQPTRHELKGSAFTSPFTRATPSTFNDASATMLDDDTGFRCVTPAETMRALLKMTG</sequence>
<dbReference type="PROSITE" id="PS50943">
    <property type="entry name" value="HTH_CROC1"/>
    <property type="match status" value="1"/>
</dbReference>
<dbReference type="Pfam" id="PF03781">
    <property type="entry name" value="FGE-sulfatase"/>
    <property type="match status" value="1"/>
</dbReference>
<dbReference type="InterPro" id="IPR005532">
    <property type="entry name" value="SUMF_dom"/>
</dbReference>
<dbReference type="GO" id="GO:0120147">
    <property type="term" value="F:formylglycine-generating oxidase activity"/>
    <property type="evidence" value="ECO:0007669"/>
    <property type="project" value="TreeGrafter"/>
</dbReference>
<dbReference type="InterPro" id="IPR042095">
    <property type="entry name" value="SUMF_sf"/>
</dbReference>
<organism evidence="3 4">
    <name type="scientific">Sphaerisporangium rubeum</name>
    <dbReference type="NCBI Taxonomy" id="321317"/>
    <lineage>
        <taxon>Bacteria</taxon>
        <taxon>Bacillati</taxon>
        <taxon>Actinomycetota</taxon>
        <taxon>Actinomycetes</taxon>
        <taxon>Streptosporangiales</taxon>
        <taxon>Streptosporangiaceae</taxon>
        <taxon>Sphaerisporangium</taxon>
    </lineage>
</organism>
<reference evidence="3 4" key="1">
    <citation type="submission" date="2020-08" db="EMBL/GenBank/DDBJ databases">
        <title>Sequencing the genomes of 1000 actinobacteria strains.</title>
        <authorList>
            <person name="Klenk H.-P."/>
        </authorList>
    </citation>
    <scope>NUCLEOTIDE SEQUENCE [LARGE SCALE GENOMIC DNA]</scope>
    <source>
        <strain evidence="3 4">DSM 44936</strain>
    </source>
</reference>
<accession>A0A7X0ICC0</accession>
<feature type="region of interest" description="Disordered" evidence="1">
    <location>
        <begin position="113"/>
        <end position="133"/>
    </location>
</feature>
<dbReference type="InterPro" id="IPR010982">
    <property type="entry name" value="Lambda_DNA-bd_dom_sf"/>
</dbReference>
<dbReference type="Pfam" id="PF13560">
    <property type="entry name" value="HTH_31"/>
    <property type="match status" value="1"/>
</dbReference>
<name>A0A7X0ICC0_9ACTN</name>
<dbReference type="SUPFAM" id="SSF56436">
    <property type="entry name" value="C-type lectin-like"/>
    <property type="match status" value="1"/>
</dbReference>
<comment type="caution">
    <text evidence="3">The sequence shown here is derived from an EMBL/GenBank/DDBJ whole genome shotgun (WGS) entry which is preliminary data.</text>
</comment>
<feature type="domain" description="HTH cro/C1-type" evidence="2">
    <location>
        <begin position="13"/>
        <end position="42"/>
    </location>
</feature>